<dbReference type="InterPro" id="IPR009004">
    <property type="entry name" value="Transposase_Mu_C"/>
</dbReference>
<accession>A0ABD6H8D0</accession>
<dbReference type="Proteomes" id="UP000179536">
    <property type="component" value="Unassembled WGS sequence"/>
</dbReference>
<feature type="domain" description="HTH Mu-type" evidence="3">
    <location>
        <begin position="3"/>
        <end position="75"/>
    </location>
</feature>
<dbReference type="Gene3D" id="3.30.420.10">
    <property type="entry name" value="Ribonuclease H-like superfamily/Ribonuclease H"/>
    <property type="match status" value="1"/>
</dbReference>
<evidence type="ECO:0000313" key="7">
    <source>
        <dbReference type="Proteomes" id="UP000179536"/>
    </source>
</evidence>
<dbReference type="Proteomes" id="UP000179454">
    <property type="component" value="Unassembled WGS sequence"/>
</dbReference>
<evidence type="ECO:0000259" key="3">
    <source>
        <dbReference type="PROSITE" id="PS51702"/>
    </source>
</evidence>
<dbReference type="PROSITE" id="PS51702">
    <property type="entry name" value="HTH_MU"/>
    <property type="match status" value="1"/>
</dbReference>
<reference evidence="6 7" key="1">
    <citation type="submission" date="2019-11" db="EMBL/GenBank/DDBJ databases">
        <title>Whole-genome sequencing of Allorhizobium vitis.</title>
        <authorList>
            <person name="Gan H.M."/>
            <person name="Savka M.A."/>
        </authorList>
    </citation>
    <scope>NUCLEOTIDE SEQUENCE [LARGE SCALE GENOMIC DNA]</scope>
    <source>
        <strain evidence="5 7">RF2/1</strain>
        <strain evidence="4 6">T1/7</strain>
    </source>
</reference>
<dbReference type="Gene3D" id="2.30.30.130">
    <property type="entry name" value="Transposase, Mu, C-terminal"/>
    <property type="match status" value="1"/>
</dbReference>
<dbReference type="SUPFAM" id="SSF53098">
    <property type="entry name" value="Ribonuclease H-like"/>
    <property type="match status" value="1"/>
</dbReference>
<dbReference type="EMBL" id="MBFE02000006">
    <property type="protein sequence ID" value="MUO42397.1"/>
    <property type="molecule type" value="Genomic_DNA"/>
</dbReference>
<dbReference type="SUPFAM" id="SSF46689">
    <property type="entry name" value="Homeodomain-like"/>
    <property type="match status" value="2"/>
</dbReference>
<dbReference type="Pfam" id="PF02914">
    <property type="entry name" value="DDE_2"/>
    <property type="match status" value="1"/>
</dbReference>
<dbReference type="InterPro" id="IPR003314">
    <property type="entry name" value="Mu-type_HTH"/>
</dbReference>
<dbReference type="Pfam" id="PF09299">
    <property type="entry name" value="Mu-transpos_C"/>
    <property type="match status" value="1"/>
</dbReference>
<dbReference type="InterPro" id="IPR036397">
    <property type="entry name" value="RNaseH_sf"/>
</dbReference>
<dbReference type="InterPro" id="IPR009061">
    <property type="entry name" value="DNA-bd_dom_put_sf"/>
</dbReference>
<dbReference type="InterPro" id="IPR009057">
    <property type="entry name" value="Homeodomain-like_sf"/>
</dbReference>
<dbReference type="Gene3D" id="1.10.10.10">
    <property type="entry name" value="Winged helix-like DNA-binding domain superfamily/Winged helix DNA-binding domain"/>
    <property type="match status" value="1"/>
</dbReference>
<dbReference type="InterPro" id="IPR015378">
    <property type="entry name" value="Transposase-like_Mu_C"/>
</dbReference>
<dbReference type="Pfam" id="PF02316">
    <property type="entry name" value="HTH_Tnp_Mu_1"/>
    <property type="match status" value="1"/>
</dbReference>
<dbReference type="EMBL" id="MBFA02000007">
    <property type="protein sequence ID" value="MUP10689.1"/>
    <property type="molecule type" value="Genomic_DNA"/>
</dbReference>
<dbReference type="SUPFAM" id="SSF50610">
    <property type="entry name" value="mu transposase, C-terminal domain"/>
    <property type="match status" value="1"/>
</dbReference>
<gene>
    <name evidence="5" type="ORF">BBK91_012485</name>
    <name evidence="4" type="ORF">BBL17_011450</name>
</gene>
<organism evidence="5 7">
    <name type="scientific">Agrobacterium vitis</name>
    <name type="common">Rhizobium vitis</name>
    <dbReference type="NCBI Taxonomy" id="373"/>
    <lineage>
        <taxon>Bacteria</taxon>
        <taxon>Pseudomonadati</taxon>
        <taxon>Pseudomonadota</taxon>
        <taxon>Alphaproteobacteria</taxon>
        <taxon>Hyphomicrobiales</taxon>
        <taxon>Rhizobiaceae</taxon>
        <taxon>Rhizobium/Agrobacterium group</taxon>
        <taxon>Agrobacterium</taxon>
    </lineage>
</organism>
<dbReference type="AlphaFoldDB" id="A0ABD6H8D0"/>
<dbReference type="RefSeq" id="WP_015916604.1">
    <property type="nucleotide sequence ID" value="NZ_MBFA02000007.1"/>
</dbReference>
<dbReference type="Pfam" id="PF09039">
    <property type="entry name" value="HTH_Tnp_Mu_2"/>
    <property type="match status" value="1"/>
</dbReference>
<evidence type="ECO:0000259" key="2">
    <source>
        <dbReference type="PROSITE" id="PS50994"/>
    </source>
</evidence>
<dbReference type="InterPro" id="IPR036388">
    <property type="entry name" value="WH-like_DNA-bd_sf"/>
</dbReference>
<evidence type="ECO:0000313" key="4">
    <source>
        <dbReference type="EMBL" id="MUO42397.1"/>
    </source>
</evidence>
<keyword evidence="6" id="KW-1185">Reference proteome</keyword>
<protein>
    <submittedName>
        <fullName evidence="5">DDE-type integrase/transposase/recombinase</fullName>
    </submittedName>
</protein>
<feature type="compositionally biased region" description="Basic residues" evidence="1">
    <location>
        <begin position="680"/>
        <end position="690"/>
    </location>
</feature>
<dbReference type="InterPro" id="IPR015126">
    <property type="entry name" value="Mu_I-gamma"/>
</dbReference>
<dbReference type="InterPro" id="IPR004189">
    <property type="entry name" value="Phage_Mu_transposase"/>
</dbReference>
<dbReference type="InterPro" id="IPR001584">
    <property type="entry name" value="Integrase_cat-core"/>
</dbReference>
<dbReference type="PROSITE" id="PS50994">
    <property type="entry name" value="INTEGRASE"/>
    <property type="match status" value="1"/>
</dbReference>
<sequence>MKEWFSLAELAQMQLPDLPHNMAGLHRVATEANWREHPTHARKVKGPTKPVWLYHIALLPAPARTRIEMAASAVAPEEWDAIRTRKNQLWARFERLSNEHRDICKARLSVLCRVETLAAQKGVSRAAAIAIATSEAEVQKSTYYEWKGLTEGLDRDDWLAALAPSFSPAVDGVVADVADCHPDAWTFLKSDYLRPEKPAFSACYRRMMTVAKREKWAPIPSERSLRRRFEREVGKAVTLFKREGRDKAKALYPAQRRSRAHLHAMQMVNMDGHKVDVFVSVPWKKEPTRMFIIGIQDLFSGKILSWRLSESETWEAVRLVIGDMVEAFGIPEDIYLDNGRAFASKWITGGTVNRFRFKVKPEDPRGLLTTLGVEVHWTRPYSGQSKPIERAWRDLAENIAKHPFCAGAYSGNKPDAKPWNYMERAIPLEDFRMHVAAQIVEHNAQAGRRAENCKGRSFDETFAASMAAPSTIVRVPSNAQAALWLLASEAIKTQKSNGGIHFQGNRYWSGELNQWAGKQVIIRFDPDFLHKPIKVYDLKNRLICEAACVDDAGFKNRDDARAHSRLASTHTKAVAAKAEAEAALSAQQLGEIYYKGSKPPKPADVPETVRPAVTRLITRSQQVEAPVDAISDQHFEDSFSRALGLVQGGGVIEFPRGNSPVSRVSDTGKNEPKSIAYGSGKKKGSPKTAR</sequence>
<evidence type="ECO:0000313" key="5">
    <source>
        <dbReference type="EMBL" id="MUP10689.1"/>
    </source>
</evidence>
<evidence type="ECO:0000313" key="6">
    <source>
        <dbReference type="Proteomes" id="UP000179454"/>
    </source>
</evidence>
<comment type="caution">
    <text evidence="5">The sequence shown here is derived from an EMBL/GenBank/DDBJ whole genome shotgun (WGS) entry which is preliminary data.</text>
</comment>
<proteinExistence type="predicted"/>
<name>A0ABD6H8D0_AGRVI</name>
<feature type="region of interest" description="Disordered" evidence="1">
    <location>
        <begin position="652"/>
        <end position="690"/>
    </location>
</feature>
<dbReference type="InterPro" id="IPR012337">
    <property type="entry name" value="RNaseH-like_sf"/>
</dbReference>
<feature type="domain" description="Integrase catalytic" evidence="2">
    <location>
        <begin position="249"/>
        <end position="386"/>
    </location>
</feature>
<dbReference type="SUPFAM" id="SSF46955">
    <property type="entry name" value="Putative DNA-binding domain"/>
    <property type="match status" value="1"/>
</dbReference>
<evidence type="ECO:0000256" key="1">
    <source>
        <dbReference type="SAM" id="MobiDB-lite"/>
    </source>
</evidence>
<dbReference type="Gene3D" id="1.10.10.60">
    <property type="entry name" value="Homeodomain-like"/>
    <property type="match status" value="2"/>
</dbReference>